<comment type="caution">
    <text evidence="16">The sequence shown here is derived from an EMBL/GenBank/DDBJ whole genome shotgun (WGS) entry which is preliminary data.</text>
</comment>
<keyword evidence="6" id="KW-0808">Transferase</keyword>
<dbReference type="GO" id="GO:0005524">
    <property type="term" value="F:ATP binding"/>
    <property type="evidence" value="ECO:0007669"/>
    <property type="project" value="UniProtKB-KW"/>
</dbReference>
<accession>X1KPS2</accession>
<evidence type="ECO:0000256" key="14">
    <source>
        <dbReference type="SAM" id="Phobius"/>
    </source>
</evidence>
<dbReference type="InterPro" id="IPR036097">
    <property type="entry name" value="HisK_dim/P_sf"/>
</dbReference>
<dbReference type="SUPFAM" id="SSF47384">
    <property type="entry name" value="Homodimeric domain of signal transducing histidine kinase"/>
    <property type="match status" value="1"/>
</dbReference>
<dbReference type="Pfam" id="PF00672">
    <property type="entry name" value="HAMP"/>
    <property type="match status" value="1"/>
</dbReference>
<dbReference type="SUPFAM" id="SSF103190">
    <property type="entry name" value="Sensory domain-like"/>
    <property type="match status" value="1"/>
</dbReference>
<protein>
    <recommendedName>
        <fullName evidence="3">histidine kinase</fullName>
        <ecNumber evidence="3">2.7.13.3</ecNumber>
    </recommendedName>
</protein>
<gene>
    <name evidence="16" type="ORF">S06H3_17667</name>
</gene>
<keyword evidence="7 14" id="KW-0812">Transmembrane</keyword>
<sequence length="334" mass="38491">FTPTPGARPRSEKAETSGMVLMAAVPVWVGNEEIIGILYGGILLNRNYRLVDYVRDMVFEEKEYKGKPFGTVTIFQWDVRITTNVKEKDGSRAIGTRVSREVYEKVLENGKTWLDRAFVVNSWYISAYEPIYSPTNETIGILYAGVLEDKYVDIRNGIFLRFLAIIFGGIVAVLILSHLLSRGLSKPIKKLVKATDRITRGEIQYILEKEKNYSYIQKLPYLEIQELIRNFNQMAAVLYKRETDLEKANDDLRQINRHYMEILTFVTHEIKNRLGLILGSAYNLSQGVVGTLNEGQKTMVDVLLRNSERLSDMIKNYFDLSRIEKEELKVNKQE</sequence>
<keyword evidence="9" id="KW-0418">Kinase</keyword>
<evidence type="ECO:0000259" key="15">
    <source>
        <dbReference type="PROSITE" id="PS50885"/>
    </source>
</evidence>
<name>X1KPS2_9ZZZZ</name>
<evidence type="ECO:0000256" key="2">
    <source>
        <dbReference type="ARBA" id="ARBA00004651"/>
    </source>
</evidence>
<dbReference type="EC" id="2.7.13.3" evidence="3"/>
<feature type="non-terminal residue" evidence="16">
    <location>
        <position position="334"/>
    </location>
</feature>
<evidence type="ECO:0000256" key="11">
    <source>
        <dbReference type="ARBA" id="ARBA00022989"/>
    </source>
</evidence>
<proteinExistence type="predicted"/>
<evidence type="ECO:0000256" key="5">
    <source>
        <dbReference type="ARBA" id="ARBA00022553"/>
    </source>
</evidence>
<keyword evidence="12" id="KW-0902">Two-component regulatory system</keyword>
<feature type="transmembrane region" description="Helical" evidence="14">
    <location>
        <begin position="158"/>
        <end position="180"/>
    </location>
</feature>
<dbReference type="InterPro" id="IPR033463">
    <property type="entry name" value="sCache_3"/>
</dbReference>
<evidence type="ECO:0000256" key="9">
    <source>
        <dbReference type="ARBA" id="ARBA00022777"/>
    </source>
</evidence>
<dbReference type="SMART" id="SM00304">
    <property type="entry name" value="HAMP"/>
    <property type="match status" value="1"/>
</dbReference>
<keyword evidence="10" id="KW-0067">ATP-binding</keyword>
<evidence type="ECO:0000256" key="1">
    <source>
        <dbReference type="ARBA" id="ARBA00000085"/>
    </source>
</evidence>
<evidence type="ECO:0000256" key="13">
    <source>
        <dbReference type="ARBA" id="ARBA00023136"/>
    </source>
</evidence>
<keyword evidence="8" id="KW-0547">Nucleotide-binding</keyword>
<dbReference type="InterPro" id="IPR029151">
    <property type="entry name" value="Sensor-like_sf"/>
</dbReference>
<evidence type="ECO:0000256" key="7">
    <source>
        <dbReference type="ARBA" id="ARBA00022692"/>
    </source>
</evidence>
<dbReference type="InterPro" id="IPR050398">
    <property type="entry name" value="HssS/ArlS-like"/>
</dbReference>
<reference evidence="16" key="1">
    <citation type="journal article" date="2014" name="Front. Microbiol.">
        <title>High frequency of phylogenetically diverse reductive dehalogenase-homologous genes in deep subseafloor sedimentary metagenomes.</title>
        <authorList>
            <person name="Kawai M."/>
            <person name="Futagami T."/>
            <person name="Toyoda A."/>
            <person name="Takaki Y."/>
            <person name="Nishi S."/>
            <person name="Hori S."/>
            <person name="Arai W."/>
            <person name="Tsubouchi T."/>
            <person name="Morono Y."/>
            <person name="Uchiyama I."/>
            <person name="Ito T."/>
            <person name="Fujiyama A."/>
            <person name="Inagaki F."/>
            <person name="Takami H."/>
        </authorList>
    </citation>
    <scope>NUCLEOTIDE SEQUENCE</scope>
    <source>
        <strain evidence="16">Expedition CK06-06</strain>
    </source>
</reference>
<evidence type="ECO:0000256" key="8">
    <source>
        <dbReference type="ARBA" id="ARBA00022741"/>
    </source>
</evidence>
<organism evidence="16">
    <name type="scientific">marine sediment metagenome</name>
    <dbReference type="NCBI Taxonomy" id="412755"/>
    <lineage>
        <taxon>unclassified sequences</taxon>
        <taxon>metagenomes</taxon>
        <taxon>ecological metagenomes</taxon>
    </lineage>
</organism>
<dbReference type="CDD" id="cd00082">
    <property type="entry name" value="HisKA"/>
    <property type="match status" value="1"/>
</dbReference>
<dbReference type="PANTHER" id="PTHR45528:SF1">
    <property type="entry name" value="SENSOR HISTIDINE KINASE CPXA"/>
    <property type="match status" value="1"/>
</dbReference>
<keyword evidence="13 14" id="KW-0472">Membrane</keyword>
<dbReference type="InterPro" id="IPR003661">
    <property type="entry name" value="HisK_dim/P_dom"/>
</dbReference>
<comment type="catalytic activity">
    <reaction evidence="1">
        <text>ATP + protein L-histidine = ADP + protein N-phospho-L-histidine.</text>
        <dbReference type="EC" id="2.7.13.3"/>
    </reaction>
</comment>
<evidence type="ECO:0000256" key="10">
    <source>
        <dbReference type="ARBA" id="ARBA00022840"/>
    </source>
</evidence>
<dbReference type="Gene3D" id="1.10.287.130">
    <property type="match status" value="1"/>
</dbReference>
<dbReference type="GO" id="GO:0000155">
    <property type="term" value="F:phosphorelay sensor kinase activity"/>
    <property type="evidence" value="ECO:0007669"/>
    <property type="project" value="InterPro"/>
</dbReference>
<evidence type="ECO:0000256" key="6">
    <source>
        <dbReference type="ARBA" id="ARBA00022679"/>
    </source>
</evidence>
<keyword evidence="5" id="KW-0597">Phosphoprotein</keyword>
<dbReference type="InterPro" id="IPR003660">
    <property type="entry name" value="HAMP_dom"/>
</dbReference>
<keyword evidence="4" id="KW-1003">Cell membrane</keyword>
<evidence type="ECO:0000256" key="12">
    <source>
        <dbReference type="ARBA" id="ARBA00023012"/>
    </source>
</evidence>
<evidence type="ECO:0000313" key="16">
    <source>
        <dbReference type="EMBL" id="GAI09072.1"/>
    </source>
</evidence>
<dbReference type="PANTHER" id="PTHR45528">
    <property type="entry name" value="SENSOR HISTIDINE KINASE CPXA"/>
    <property type="match status" value="1"/>
</dbReference>
<dbReference type="AlphaFoldDB" id="X1KPS2"/>
<feature type="domain" description="HAMP" evidence="15">
    <location>
        <begin position="182"/>
        <end position="243"/>
    </location>
</feature>
<dbReference type="CDD" id="cd06225">
    <property type="entry name" value="HAMP"/>
    <property type="match status" value="1"/>
</dbReference>
<comment type="subcellular location">
    <subcellularLocation>
        <location evidence="2">Cell membrane</location>
        <topology evidence="2">Multi-pass membrane protein</topology>
    </subcellularLocation>
</comment>
<dbReference type="SMART" id="SM00388">
    <property type="entry name" value="HisKA"/>
    <property type="match status" value="1"/>
</dbReference>
<dbReference type="GO" id="GO:0005886">
    <property type="term" value="C:plasma membrane"/>
    <property type="evidence" value="ECO:0007669"/>
    <property type="project" value="UniProtKB-SubCell"/>
</dbReference>
<evidence type="ECO:0000256" key="3">
    <source>
        <dbReference type="ARBA" id="ARBA00012438"/>
    </source>
</evidence>
<dbReference type="Pfam" id="PF00512">
    <property type="entry name" value="HisKA"/>
    <property type="match status" value="1"/>
</dbReference>
<evidence type="ECO:0000256" key="4">
    <source>
        <dbReference type="ARBA" id="ARBA00022475"/>
    </source>
</evidence>
<dbReference type="EMBL" id="BARV01008854">
    <property type="protein sequence ID" value="GAI09072.1"/>
    <property type="molecule type" value="Genomic_DNA"/>
</dbReference>
<keyword evidence="11 14" id="KW-1133">Transmembrane helix</keyword>
<dbReference type="Pfam" id="PF17202">
    <property type="entry name" value="sCache_3_3"/>
    <property type="match status" value="1"/>
</dbReference>
<dbReference type="PROSITE" id="PS50885">
    <property type="entry name" value="HAMP"/>
    <property type="match status" value="1"/>
</dbReference>
<feature type="non-terminal residue" evidence="16">
    <location>
        <position position="1"/>
    </location>
</feature>
<dbReference type="Gene3D" id="6.10.340.10">
    <property type="match status" value="1"/>
</dbReference>